<evidence type="ECO:0000256" key="5">
    <source>
        <dbReference type="ARBA" id="ARBA00023315"/>
    </source>
</evidence>
<protein>
    <submittedName>
        <fullName evidence="7">1-acyl-sn-glycerol-3-phosphate acyltransferase</fullName>
    </submittedName>
</protein>
<dbReference type="Pfam" id="PF01553">
    <property type="entry name" value="Acyltransferase"/>
    <property type="match status" value="1"/>
</dbReference>
<feature type="domain" description="Phospholipid/glycerol acyltransferase" evidence="6">
    <location>
        <begin position="72"/>
        <end position="196"/>
    </location>
</feature>
<name>A0A2Z4NCT3_9BACT</name>
<proteinExistence type="predicted"/>
<dbReference type="CDD" id="cd07989">
    <property type="entry name" value="LPLAT_AGPAT-like"/>
    <property type="match status" value="1"/>
</dbReference>
<evidence type="ECO:0000259" key="6">
    <source>
        <dbReference type="SMART" id="SM00563"/>
    </source>
</evidence>
<sequence>MKLRTRKFWNILPLACLYWNLQDKARRHKRMPEYYSKAERNETVQRRFAKMLKYLGIELDVKGFDNVPNTSCLIIPNHSTYLDALIMDVALYNRGNKEAKSKTVNFIANSAVQDKKGVALVASLIDTFYLDMKKPREMVNTLYEFGKFVKINNSCGVIFAEGTRTKTGKLNDFKAGAFKIAQDCYLPIVPVTINNAANALDNNREGKLKIEVIFHPVLKPQSFSAISSSDLASQVQNIIASSYVDQVITSKETIKNTYTKSAHKK</sequence>
<dbReference type="RefSeq" id="WP_033178903.1">
    <property type="nucleotide sequence ID" value="NZ_CP030140.1"/>
</dbReference>
<dbReference type="KEGG" id="mane:DP065_01240"/>
<dbReference type="AlphaFoldDB" id="A0A2Z4NCT3"/>
<organism evidence="7 8">
    <name type="scientific">[Mycoplasma] anseris</name>
    <dbReference type="NCBI Taxonomy" id="92400"/>
    <lineage>
        <taxon>Bacteria</taxon>
        <taxon>Bacillati</taxon>
        <taxon>Mycoplasmatota</taxon>
        <taxon>Mycoplasmoidales</taxon>
        <taxon>Metamycoplasmataceae</taxon>
        <taxon>Metamycoplasma</taxon>
    </lineage>
</organism>
<dbReference type="PANTHER" id="PTHR10434">
    <property type="entry name" value="1-ACYL-SN-GLYCEROL-3-PHOSPHATE ACYLTRANSFERASE"/>
    <property type="match status" value="1"/>
</dbReference>
<accession>A0A2Z4NCT3</accession>
<dbReference type="SMART" id="SM00563">
    <property type="entry name" value="PlsC"/>
    <property type="match status" value="1"/>
</dbReference>
<evidence type="ECO:0000256" key="4">
    <source>
        <dbReference type="ARBA" id="ARBA00023098"/>
    </source>
</evidence>
<evidence type="ECO:0000313" key="7">
    <source>
        <dbReference type="EMBL" id="AWX69378.1"/>
    </source>
</evidence>
<keyword evidence="3 7" id="KW-0808">Transferase</keyword>
<evidence type="ECO:0000256" key="2">
    <source>
        <dbReference type="ARBA" id="ARBA00022516"/>
    </source>
</evidence>
<dbReference type="GO" id="GO:0003841">
    <property type="term" value="F:1-acylglycerol-3-phosphate O-acyltransferase activity"/>
    <property type="evidence" value="ECO:0007669"/>
    <property type="project" value="TreeGrafter"/>
</dbReference>
<keyword evidence="5 7" id="KW-0012">Acyltransferase</keyword>
<dbReference type="EMBL" id="CP030140">
    <property type="protein sequence ID" value="AWX69378.1"/>
    <property type="molecule type" value="Genomic_DNA"/>
</dbReference>
<dbReference type="Proteomes" id="UP000250218">
    <property type="component" value="Chromosome"/>
</dbReference>
<reference evidence="8" key="1">
    <citation type="submission" date="2018-06" db="EMBL/GenBank/DDBJ databases">
        <title>Complete genome sequences of Mycoplasma anatis, M. anseris and M. cloacale type strains.</title>
        <authorList>
            <person name="Grozner D."/>
            <person name="Forro B."/>
            <person name="Sulyok K.M."/>
            <person name="Marton S."/>
            <person name="Kreizinger Z."/>
            <person name="Banyai K."/>
            <person name="Gyuranecz M."/>
        </authorList>
    </citation>
    <scope>NUCLEOTIDE SEQUENCE [LARGE SCALE GENOMIC DNA]</scope>
    <source>
        <strain evidence="8">ATCC 49234</strain>
    </source>
</reference>
<dbReference type="GO" id="GO:0006654">
    <property type="term" value="P:phosphatidic acid biosynthetic process"/>
    <property type="evidence" value="ECO:0007669"/>
    <property type="project" value="TreeGrafter"/>
</dbReference>
<comment type="pathway">
    <text evidence="1">Lipid metabolism.</text>
</comment>
<dbReference type="SUPFAM" id="SSF69593">
    <property type="entry name" value="Glycerol-3-phosphate (1)-acyltransferase"/>
    <property type="match status" value="1"/>
</dbReference>
<keyword evidence="8" id="KW-1185">Reference proteome</keyword>
<gene>
    <name evidence="7" type="ORF">DP065_01240</name>
</gene>
<dbReference type="PANTHER" id="PTHR10434:SF64">
    <property type="entry name" value="1-ACYL-SN-GLYCEROL-3-PHOSPHATE ACYLTRANSFERASE-RELATED"/>
    <property type="match status" value="1"/>
</dbReference>
<evidence type="ECO:0000313" key="8">
    <source>
        <dbReference type="Proteomes" id="UP000250218"/>
    </source>
</evidence>
<keyword evidence="2" id="KW-0444">Lipid biosynthesis</keyword>
<evidence type="ECO:0000256" key="3">
    <source>
        <dbReference type="ARBA" id="ARBA00022679"/>
    </source>
</evidence>
<keyword evidence="4" id="KW-0443">Lipid metabolism</keyword>
<evidence type="ECO:0000256" key="1">
    <source>
        <dbReference type="ARBA" id="ARBA00005189"/>
    </source>
</evidence>
<dbReference type="InterPro" id="IPR002123">
    <property type="entry name" value="Plipid/glycerol_acylTrfase"/>
</dbReference>